<dbReference type="InterPro" id="IPR001584">
    <property type="entry name" value="Integrase_cat-core"/>
</dbReference>
<dbReference type="AlphaFoldDB" id="A0A218WE09"/>
<dbReference type="EMBL" id="MTKT01004609">
    <property type="protein sequence ID" value="OWM70560.1"/>
    <property type="molecule type" value="Genomic_DNA"/>
</dbReference>
<dbReference type="SUPFAM" id="SSF54160">
    <property type="entry name" value="Chromo domain-like"/>
    <property type="match status" value="1"/>
</dbReference>
<keyword evidence="8" id="KW-0548">Nucleotidyltransferase</keyword>
<organism evidence="12 13">
    <name type="scientific">Punica granatum</name>
    <name type="common">Pomegranate</name>
    <dbReference type="NCBI Taxonomy" id="22663"/>
    <lineage>
        <taxon>Eukaryota</taxon>
        <taxon>Viridiplantae</taxon>
        <taxon>Streptophyta</taxon>
        <taxon>Embryophyta</taxon>
        <taxon>Tracheophyta</taxon>
        <taxon>Spermatophyta</taxon>
        <taxon>Magnoliopsida</taxon>
        <taxon>eudicotyledons</taxon>
        <taxon>Gunneridae</taxon>
        <taxon>Pentapetalae</taxon>
        <taxon>rosids</taxon>
        <taxon>malvids</taxon>
        <taxon>Myrtales</taxon>
        <taxon>Lythraceae</taxon>
        <taxon>Punica</taxon>
    </lineage>
</organism>
<dbReference type="GO" id="GO:0006508">
    <property type="term" value="P:proteolysis"/>
    <property type="evidence" value="ECO:0007669"/>
    <property type="project" value="UniProtKB-KW"/>
</dbReference>
<dbReference type="InterPro" id="IPR050951">
    <property type="entry name" value="Retrovirus_Pol_polyprotein"/>
</dbReference>
<dbReference type="InterPro" id="IPR056924">
    <property type="entry name" value="SH3_Tf2-1"/>
</dbReference>
<evidence type="ECO:0000313" key="12">
    <source>
        <dbReference type="EMBL" id="OWM70560.1"/>
    </source>
</evidence>
<evidence type="ECO:0000256" key="4">
    <source>
        <dbReference type="ARBA" id="ARBA00022801"/>
    </source>
</evidence>
<evidence type="ECO:0000256" key="7">
    <source>
        <dbReference type="ARBA" id="ARBA00022918"/>
    </source>
</evidence>
<keyword evidence="3" id="KW-0064">Aspartyl protease</keyword>
<dbReference type="Proteomes" id="UP000197138">
    <property type="component" value="Unassembled WGS sequence"/>
</dbReference>
<evidence type="ECO:0000256" key="9">
    <source>
        <dbReference type="ARBA" id="ARBA00023125"/>
    </source>
</evidence>
<dbReference type="Pfam" id="PF24626">
    <property type="entry name" value="SH3_Tf2-1"/>
    <property type="match status" value="1"/>
</dbReference>
<name>A0A218WE09_PUNGR</name>
<evidence type="ECO:0000256" key="6">
    <source>
        <dbReference type="ARBA" id="ARBA00022908"/>
    </source>
</evidence>
<keyword evidence="4" id="KW-0378">Hydrolase</keyword>
<dbReference type="GO" id="GO:0006310">
    <property type="term" value="P:DNA recombination"/>
    <property type="evidence" value="ECO:0007669"/>
    <property type="project" value="UniProtKB-KW"/>
</dbReference>
<dbReference type="GO" id="GO:0004190">
    <property type="term" value="F:aspartic-type endopeptidase activity"/>
    <property type="evidence" value="ECO:0007669"/>
    <property type="project" value="UniProtKB-KW"/>
</dbReference>
<dbReference type="Pfam" id="PF17921">
    <property type="entry name" value="Integrase_H2C2"/>
    <property type="match status" value="1"/>
</dbReference>
<evidence type="ECO:0000256" key="10">
    <source>
        <dbReference type="ARBA" id="ARBA00023172"/>
    </source>
</evidence>
<evidence type="ECO:0000256" key="5">
    <source>
        <dbReference type="ARBA" id="ARBA00022842"/>
    </source>
</evidence>
<accession>A0A218WE09</accession>
<dbReference type="GO" id="GO:0003887">
    <property type="term" value="F:DNA-directed DNA polymerase activity"/>
    <property type="evidence" value="ECO:0007669"/>
    <property type="project" value="UniProtKB-KW"/>
</dbReference>
<keyword evidence="5" id="KW-0460">Magnesium</keyword>
<keyword evidence="8" id="KW-0239">DNA-directed DNA polymerase</keyword>
<keyword evidence="8" id="KW-0808">Transferase</keyword>
<dbReference type="InterPro" id="IPR016197">
    <property type="entry name" value="Chromo-like_dom_sf"/>
</dbReference>
<protein>
    <recommendedName>
        <fullName evidence="11">Integrase catalytic domain-containing protein</fullName>
    </recommendedName>
</protein>
<dbReference type="InterPro" id="IPR036397">
    <property type="entry name" value="RNaseH_sf"/>
</dbReference>
<dbReference type="InterPro" id="IPR012337">
    <property type="entry name" value="RNaseH-like_sf"/>
</dbReference>
<dbReference type="SUPFAM" id="SSF53098">
    <property type="entry name" value="Ribonuclease H-like"/>
    <property type="match status" value="1"/>
</dbReference>
<dbReference type="GO" id="GO:0003964">
    <property type="term" value="F:RNA-directed DNA polymerase activity"/>
    <property type="evidence" value="ECO:0007669"/>
    <property type="project" value="UniProtKB-KW"/>
</dbReference>
<feature type="domain" description="Integrase catalytic" evidence="11">
    <location>
        <begin position="57"/>
        <end position="221"/>
    </location>
</feature>
<keyword evidence="9" id="KW-0238">DNA-binding</keyword>
<keyword evidence="7" id="KW-0695">RNA-directed DNA polymerase</keyword>
<keyword evidence="2" id="KW-0479">Metal-binding</keyword>
<dbReference type="InterPro" id="IPR041588">
    <property type="entry name" value="Integrase_H2C2"/>
</dbReference>
<dbReference type="PROSITE" id="PS50994">
    <property type="entry name" value="INTEGRASE"/>
    <property type="match status" value="1"/>
</dbReference>
<keyword evidence="6" id="KW-0229">DNA integration</keyword>
<gene>
    <name evidence="12" type="ORF">CDL15_Pgr014233</name>
</gene>
<dbReference type="Gene3D" id="3.30.420.10">
    <property type="entry name" value="Ribonuclease H-like superfamily/Ribonuclease H"/>
    <property type="match status" value="1"/>
</dbReference>
<dbReference type="PANTHER" id="PTHR37984:SF5">
    <property type="entry name" value="PROTEIN NYNRIN-LIKE"/>
    <property type="match status" value="1"/>
</dbReference>
<evidence type="ECO:0000313" key="13">
    <source>
        <dbReference type="Proteomes" id="UP000197138"/>
    </source>
</evidence>
<evidence type="ECO:0000256" key="3">
    <source>
        <dbReference type="ARBA" id="ARBA00022750"/>
    </source>
</evidence>
<keyword evidence="1" id="KW-0645">Protease</keyword>
<dbReference type="PANTHER" id="PTHR37984">
    <property type="entry name" value="PROTEIN CBG26694"/>
    <property type="match status" value="1"/>
</dbReference>
<dbReference type="GO" id="GO:0046872">
    <property type="term" value="F:metal ion binding"/>
    <property type="evidence" value="ECO:0007669"/>
    <property type="project" value="UniProtKB-KW"/>
</dbReference>
<keyword evidence="10" id="KW-0233">DNA recombination</keyword>
<evidence type="ECO:0000256" key="8">
    <source>
        <dbReference type="ARBA" id="ARBA00022932"/>
    </source>
</evidence>
<evidence type="ECO:0000256" key="1">
    <source>
        <dbReference type="ARBA" id="ARBA00022670"/>
    </source>
</evidence>
<reference evidence="13" key="1">
    <citation type="journal article" date="2017" name="Plant J.">
        <title>The pomegranate (Punica granatum L.) genome and the genomics of punicalagin biosynthesis.</title>
        <authorList>
            <person name="Qin G."/>
            <person name="Xu C."/>
            <person name="Ming R."/>
            <person name="Tang H."/>
            <person name="Guyot R."/>
            <person name="Kramer E.M."/>
            <person name="Hu Y."/>
            <person name="Yi X."/>
            <person name="Qi Y."/>
            <person name="Xu X."/>
            <person name="Gao Z."/>
            <person name="Pan H."/>
            <person name="Jian J."/>
            <person name="Tian Y."/>
            <person name="Yue Z."/>
            <person name="Xu Y."/>
        </authorList>
    </citation>
    <scope>NUCLEOTIDE SEQUENCE [LARGE SCALE GENOMIC DNA]</scope>
    <source>
        <strain evidence="13">cv. Dabenzi</strain>
    </source>
</reference>
<sequence length="428" mass="48645">MYHSSSTGGHSGVQATAKRIASLLYWKGMWKQIRQLVRECQVCQQNKAEHLAYPGLLQPLPMPKSIFTDISMDFIEGLPRSLGKEVIFVVVDRCTKYAHFMSLTHPYSATTVAQTFMDNVFKLHGMPESIVSDRDPIFLSNFWQDLFKLQGVALLASSAYHPQTDGQTEIVNKCLETYLRCMTGDRPASWAKWLPMAEWWYNTTYHSSTGMTPFEGLYGFQPPIHMPYFPNDSAVAAVDIYMRDREGMIQTLKHHLQRAQSRMKLQADKKRTYREFSIGDMVFLKLQPYKQGSVTARNSEKLSPKYYGPYQIMDRIGKVAYKLKLPSSAQVHPVFHVSQLKRAIGTASCSSELPISKGSLEGGTLQPLAILDRRMVKRRNRAAAQLLVHWTNTSPADATWEYADELRLRFPLFNLGDKGLEGKGNVMV</sequence>
<dbReference type="GO" id="GO:0015074">
    <property type="term" value="P:DNA integration"/>
    <property type="evidence" value="ECO:0007669"/>
    <property type="project" value="UniProtKB-KW"/>
</dbReference>
<dbReference type="GO" id="GO:0003677">
    <property type="term" value="F:DNA binding"/>
    <property type="evidence" value="ECO:0007669"/>
    <property type="project" value="UniProtKB-KW"/>
</dbReference>
<evidence type="ECO:0000256" key="2">
    <source>
        <dbReference type="ARBA" id="ARBA00022723"/>
    </source>
</evidence>
<proteinExistence type="predicted"/>
<evidence type="ECO:0000259" key="11">
    <source>
        <dbReference type="PROSITE" id="PS50994"/>
    </source>
</evidence>
<comment type="caution">
    <text evidence="12">The sequence shown here is derived from an EMBL/GenBank/DDBJ whole genome shotgun (WGS) entry which is preliminary data.</text>
</comment>
<dbReference type="Gene3D" id="1.10.340.70">
    <property type="match status" value="1"/>
</dbReference>